<proteinExistence type="inferred from homology"/>
<feature type="domain" description="STAS" evidence="3">
    <location>
        <begin position="4"/>
        <end position="98"/>
    </location>
</feature>
<protein>
    <recommendedName>
        <fullName evidence="2">Anti-sigma factor antagonist</fullName>
    </recommendedName>
</protein>
<dbReference type="InterPro" id="IPR003658">
    <property type="entry name" value="Anti-sigma_ant"/>
</dbReference>
<dbReference type="InterPro" id="IPR036513">
    <property type="entry name" value="STAS_dom_sf"/>
</dbReference>
<evidence type="ECO:0000256" key="2">
    <source>
        <dbReference type="RuleBase" id="RU003749"/>
    </source>
</evidence>
<sequence>MHAFTVTVEHHPDLTLIEVVGEVDMVTAPAVDEAALVAPFGGTLRLDLSGVSFMDSSGLNLLLRLRRRMQSEAGRLEVVGLQEQPSDLLHITGAYELLAAADDAGEVPPGRRVTGRTVGHGSCAAPAT</sequence>
<reference evidence="4" key="2">
    <citation type="submission" date="2020-09" db="EMBL/GenBank/DDBJ databases">
        <authorList>
            <person name="Sun Q."/>
            <person name="Ohkuma M."/>
        </authorList>
    </citation>
    <scope>NUCLEOTIDE SEQUENCE</scope>
    <source>
        <strain evidence="4">JCM 4391</strain>
    </source>
</reference>
<dbReference type="AlphaFoldDB" id="A0A918I3B1"/>
<reference evidence="4" key="1">
    <citation type="journal article" date="2014" name="Int. J. Syst. Evol. Microbiol.">
        <title>Complete genome sequence of Corynebacterium casei LMG S-19264T (=DSM 44701T), isolated from a smear-ripened cheese.</title>
        <authorList>
            <consortium name="US DOE Joint Genome Institute (JGI-PGF)"/>
            <person name="Walter F."/>
            <person name="Albersmeier A."/>
            <person name="Kalinowski J."/>
            <person name="Ruckert C."/>
        </authorList>
    </citation>
    <scope>NUCLEOTIDE SEQUENCE</scope>
    <source>
        <strain evidence="4">JCM 4391</strain>
    </source>
</reference>
<evidence type="ECO:0000256" key="1">
    <source>
        <dbReference type="ARBA" id="ARBA00009013"/>
    </source>
</evidence>
<dbReference type="InterPro" id="IPR002645">
    <property type="entry name" value="STAS_dom"/>
</dbReference>
<dbReference type="Pfam" id="PF01740">
    <property type="entry name" value="STAS"/>
    <property type="match status" value="1"/>
</dbReference>
<dbReference type="PANTHER" id="PTHR33495">
    <property type="entry name" value="ANTI-SIGMA FACTOR ANTAGONIST TM_1081-RELATED-RELATED"/>
    <property type="match status" value="1"/>
</dbReference>
<dbReference type="RefSeq" id="WP_189554417.1">
    <property type="nucleotide sequence ID" value="NZ_BMTP01000021.1"/>
</dbReference>
<comment type="similarity">
    <text evidence="1 2">Belongs to the anti-sigma-factor antagonist family.</text>
</comment>
<dbReference type="PROSITE" id="PS50801">
    <property type="entry name" value="STAS"/>
    <property type="match status" value="1"/>
</dbReference>
<organism evidence="4 5">
    <name type="scientific">Streptomyces lavendofoliae</name>
    <dbReference type="NCBI Taxonomy" id="67314"/>
    <lineage>
        <taxon>Bacteria</taxon>
        <taxon>Bacillati</taxon>
        <taxon>Actinomycetota</taxon>
        <taxon>Actinomycetes</taxon>
        <taxon>Kitasatosporales</taxon>
        <taxon>Streptomycetaceae</taxon>
        <taxon>Streptomyces</taxon>
    </lineage>
</organism>
<dbReference type="Proteomes" id="UP000636661">
    <property type="component" value="Unassembled WGS sequence"/>
</dbReference>
<comment type="caution">
    <text evidence="4">The sequence shown here is derived from an EMBL/GenBank/DDBJ whole genome shotgun (WGS) entry which is preliminary data.</text>
</comment>
<name>A0A918I3B1_9ACTN</name>
<dbReference type="SUPFAM" id="SSF52091">
    <property type="entry name" value="SpoIIaa-like"/>
    <property type="match status" value="1"/>
</dbReference>
<evidence type="ECO:0000259" key="3">
    <source>
        <dbReference type="PROSITE" id="PS50801"/>
    </source>
</evidence>
<dbReference type="Gene3D" id="3.30.750.24">
    <property type="entry name" value="STAS domain"/>
    <property type="match status" value="1"/>
</dbReference>
<gene>
    <name evidence="4" type="ORF">GCM10010274_60000</name>
</gene>
<evidence type="ECO:0000313" key="4">
    <source>
        <dbReference type="EMBL" id="GGU63273.1"/>
    </source>
</evidence>
<keyword evidence="5" id="KW-1185">Reference proteome</keyword>
<dbReference type="EMBL" id="BMTP01000021">
    <property type="protein sequence ID" value="GGU63273.1"/>
    <property type="molecule type" value="Genomic_DNA"/>
</dbReference>
<evidence type="ECO:0000313" key="5">
    <source>
        <dbReference type="Proteomes" id="UP000636661"/>
    </source>
</evidence>
<dbReference type="CDD" id="cd07043">
    <property type="entry name" value="STAS_anti-anti-sigma_factors"/>
    <property type="match status" value="1"/>
</dbReference>
<accession>A0A918I3B1</accession>
<dbReference type="NCBIfam" id="TIGR00377">
    <property type="entry name" value="ant_ant_sig"/>
    <property type="match status" value="1"/>
</dbReference>
<dbReference type="GO" id="GO:0043856">
    <property type="term" value="F:anti-sigma factor antagonist activity"/>
    <property type="evidence" value="ECO:0007669"/>
    <property type="project" value="InterPro"/>
</dbReference>